<reference evidence="2" key="2">
    <citation type="submission" date="2021-02" db="EMBL/GenBank/DDBJ databases">
        <title>Aspergillus chevalieri M1 genome sequence.</title>
        <authorList>
            <person name="Kadooka C."/>
            <person name="Mori K."/>
            <person name="Futagami T."/>
        </authorList>
    </citation>
    <scope>NUCLEOTIDE SEQUENCE</scope>
    <source>
        <strain evidence="2">M1</strain>
    </source>
</reference>
<dbReference type="PANTHER" id="PTHR34315:SF9">
    <property type="entry name" value="INTRADIOL RING-CLEAVAGE DIOXYGENASES DOMAIN-CONTAINING PROTEIN-RELATED"/>
    <property type="match status" value="1"/>
</dbReference>
<name>A0A7R7ZQQ1_ASPCH</name>
<dbReference type="GO" id="GO:0008199">
    <property type="term" value="F:ferric iron binding"/>
    <property type="evidence" value="ECO:0007669"/>
    <property type="project" value="InterPro"/>
</dbReference>
<dbReference type="InterPro" id="IPR015889">
    <property type="entry name" value="Intradiol_dOase_core"/>
</dbReference>
<evidence type="ECO:0000313" key="3">
    <source>
        <dbReference type="Proteomes" id="UP000637239"/>
    </source>
</evidence>
<dbReference type="Pfam" id="PF00775">
    <property type="entry name" value="Dioxygenase_C"/>
    <property type="match status" value="1"/>
</dbReference>
<dbReference type="InterPro" id="IPR000627">
    <property type="entry name" value="Intradiol_dOase_C"/>
</dbReference>
<keyword evidence="3" id="KW-1185">Reference proteome</keyword>
<dbReference type="CDD" id="cd03457">
    <property type="entry name" value="intradiol_dioxygenase_like"/>
    <property type="match status" value="1"/>
</dbReference>
<evidence type="ECO:0000313" key="2">
    <source>
        <dbReference type="EMBL" id="BCR89582.1"/>
    </source>
</evidence>
<dbReference type="SUPFAM" id="SSF49482">
    <property type="entry name" value="Aromatic compound dioxygenase"/>
    <property type="match status" value="1"/>
</dbReference>
<reference evidence="2" key="1">
    <citation type="submission" date="2021-01" db="EMBL/GenBank/DDBJ databases">
        <authorList>
            <consortium name="Aspergillus chevalieri M1 genome sequencing consortium"/>
            <person name="Kazuki M."/>
            <person name="Futagami T."/>
        </authorList>
    </citation>
    <scope>NUCLEOTIDE SEQUENCE</scope>
    <source>
        <strain evidence="2">M1</strain>
    </source>
</reference>
<sequence length="408" mass="45651">MGLLCRRGMVRYGMRMVKLSVSTEAMKIQLPAKLAVAALVALTTAHGPDDHETFLAKREYFSRAKHFLDSCAGPLESKGVEARARARRASIVHEHQKRNKAKRNNKQILNINHQYNGSFISPDDTDAIFVGTRHVLLNPYGDNGPYYVRGELIREDVREDEPGIPIIVEGQFINYVTCEPVKGMWWDLWNANSTGVYTGVINEGNGNFLDHSNVNRTALRGLQQADEDGVARLTTIFPGHYSGRTNHIHVIAHSNVTVNPNNTISGGSIQHIGQFFFDEDLLDKVRQVWPYTENPYEITTNAEDDTFHQETAYSNSDPVFHYEFLGDKLEDGLLMWVRIGVNVSASWEDEYSFARTAQGVKYSCGTGRITSNYTQDGTDCTNNVDVKNLPGESAPGPVVYPNPHNKTS</sequence>
<dbReference type="RefSeq" id="XP_043138104.1">
    <property type="nucleotide sequence ID" value="XM_043280535.1"/>
</dbReference>
<dbReference type="PANTHER" id="PTHR34315">
    <property type="match status" value="1"/>
</dbReference>
<dbReference type="Proteomes" id="UP000637239">
    <property type="component" value="Chromosome 5"/>
</dbReference>
<dbReference type="KEGG" id="ache:ACHE_50780S"/>
<proteinExistence type="predicted"/>
<dbReference type="GeneID" id="66983940"/>
<feature type="domain" description="Intradiol ring-cleavage dioxygenases" evidence="1">
    <location>
        <begin position="151"/>
        <end position="280"/>
    </location>
</feature>
<dbReference type="EMBL" id="AP024420">
    <property type="protein sequence ID" value="BCR89582.1"/>
    <property type="molecule type" value="Genomic_DNA"/>
</dbReference>
<dbReference type="AlphaFoldDB" id="A0A7R7ZQQ1"/>
<evidence type="ECO:0000259" key="1">
    <source>
        <dbReference type="Pfam" id="PF00775"/>
    </source>
</evidence>
<dbReference type="Gene3D" id="2.60.130.10">
    <property type="entry name" value="Aromatic compound dioxygenase"/>
    <property type="match status" value="1"/>
</dbReference>
<protein>
    <recommendedName>
        <fullName evidence="1">Intradiol ring-cleavage dioxygenases domain-containing protein</fullName>
    </recommendedName>
</protein>
<organism evidence="2 3">
    <name type="scientific">Aspergillus chevalieri</name>
    <name type="common">Eurotium chevalieri</name>
    <dbReference type="NCBI Taxonomy" id="182096"/>
    <lineage>
        <taxon>Eukaryota</taxon>
        <taxon>Fungi</taxon>
        <taxon>Dikarya</taxon>
        <taxon>Ascomycota</taxon>
        <taxon>Pezizomycotina</taxon>
        <taxon>Eurotiomycetes</taxon>
        <taxon>Eurotiomycetidae</taxon>
        <taxon>Eurotiales</taxon>
        <taxon>Aspergillaceae</taxon>
        <taxon>Aspergillus</taxon>
        <taxon>Aspergillus subgen. Aspergillus</taxon>
    </lineage>
</organism>
<dbReference type="GO" id="GO:0016702">
    <property type="term" value="F:oxidoreductase activity, acting on single donors with incorporation of molecular oxygen, incorporation of two atoms of oxygen"/>
    <property type="evidence" value="ECO:0007669"/>
    <property type="project" value="InterPro"/>
</dbReference>
<accession>A0A7R7ZQQ1</accession>
<gene>
    <name evidence="2" type="ORF">ACHE_50780S</name>
</gene>